<evidence type="ECO:0000313" key="3">
    <source>
        <dbReference type="EMBL" id="MBP2436460.1"/>
    </source>
</evidence>
<evidence type="ECO:0000313" key="4">
    <source>
        <dbReference type="Proteomes" id="UP001519362"/>
    </source>
</evidence>
<accession>A0ABS4ZGR1</accession>
<keyword evidence="4" id="KW-1185">Reference proteome</keyword>
<proteinExistence type="predicted"/>
<dbReference type="PANTHER" id="PTHR46797">
    <property type="entry name" value="HTH-TYPE TRANSCRIPTIONAL REGULATOR"/>
    <property type="match status" value="1"/>
</dbReference>
<dbReference type="InterPro" id="IPR010982">
    <property type="entry name" value="Lambda_DNA-bd_dom_sf"/>
</dbReference>
<evidence type="ECO:0000259" key="2">
    <source>
        <dbReference type="PROSITE" id="PS50943"/>
    </source>
</evidence>
<dbReference type="CDD" id="cd00093">
    <property type="entry name" value="HTH_XRE"/>
    <property type="match status" value="1"/>
</dbReference>
<dbReference type="Proteomes" id="UP001519362">
    <property type="component" value="Unassembled WGS sequence"/>
</dbReference>
<dbReference type="Pfam" id="PF01381">
    <property type="entry name" value="HTH_3"/>
    <property type="match status" value="1"/>
</dbReference>
<gene>
    <name evidence="3" type="ORF">JOF34_001046</name>
</gene>
<dbReference type="RefSeq" id="WP_241244948.1">
    <property type="nucleotide sequence ID" value="NZ_CP049253.1"/>
</dbReference>
<dbReference type="InterPro" id="IPR013096">
    <property type="entry name" value="Cupin_2"/>
</dbReference>
<dbReference type="InterPro" id="IPR011051">
    <property type="entry name" value="RmlC_Cupin_sf"/>
</dbReference>
<protein>
    <submittedName>
        <fullName evidence="3">Quercetin dioxygenase-like cupin family protein</fullName>
    </submittedName>
</protein>
<dbReference type="InterPro" id="IPR050807">
    <property type="entry name" value="TransReg_Diox_bact_type"/>
</dbReference>
<dbReference type="PANTHER" id="PTHR46797:SF1">
    <property type="entry name" value="METHYLPHOSPHONATE SYNTHASE"/>
    <property type="match status" value="1"/>
</dbReference>
<reference evidence="3 4" key="1">
    <citation type="submission" date="2021-03" db="EMBL/GenBank/DDBJ databases">
        <title>Sequencing the genomes of 1000 actinobacteria strains.</title>
        <authorList>
            <person name="Klenk H.-P."/>
        </authorList>
    </citation>
    <scope>NUCLEOTIDE SEQUENCE [LARGE SCALE GENOMIC DNA]</scope>
    <source>
        <strain evidence="3 4">DSM 24221</strain>
    </source>
</reference>
<organism evidence="3 4">
    <name type="scientific">Microbacterium amylolyticum</name>
    <dbReference type="NCBI Taxonomy" id="936337"/>
    <lineage>
        <taxon>Bacteria</taxon>
        <taxon>Bacillati</taxon>
        <taxon>Actinomycetota</taxon>
        <taxon>Actinomycetes</taxon>
        <taxon>Micrococcales</taxon>
        <taxon>Microbacteriaceae</taxon>
        <taxon>Microbacterium</taxon>
    </lineage>
</organism>
<keyword evidence="1" id="KW-0238">DNA-binding</keyword>
<name>A0ABS4ZGR1_9MICO</name>
<dbReference type="EMBL" id="JAGIOL010000001">
    <property type="protein sequence ID" value="MBP2436460.1"/>
    <property type="molecule type" value="Genomic_DNA"/>
</dbReference>
<dbReference type="Gene3D" id="1.10.260.40">
    <property type="entry name" value="lambda repressor-like DNA-binding domains"/>
    <property type="match status" value="1"/>
</dbReference>
<dbReference type="InterPro" id="IPR001387">
    <property type="entry name" value="Cro/C1-type_HTH"/>
</dbReference>
<feature type="domain" description="HTH cro/C1-type" evidence="2">
    <location>
        <begin position="1"/>
        <end position="41"/>
    </location>
</feature>
<evidence type="ECO:0000256" key="1">
    <source>
        <dbReference type="ARBA" id="ARBA00023125"/>
    </source>
</evidence>
<dbReference type="Gene3D" id="2.60.120.10">
    <property type="entry name" value="Jelly Rolls"/>
    <property type="match status" value="1"/>
</dbReference>
<dbReference type="Pfam" id="PF07883">
    <property type="entry name" value="Cupin_2"/>
    <property type="match status" value="1"/>
</dbReference>
<comment type="caution">
    <text evidence="3">The sequence shown here is derived from an EMBL/GenBank/DDBJ whole genome shotgun (WGS) entry which is preliminary data.</text>
</comment>
<sequence length="158" mass="16939">MAERAGLSHAFLSQIERGIHQPSLSSLQRIAVALETSPVELVAAAEPPVADPPPVELLRAGEGAVPDGFSVGTARLLAHAPGFRPLEVDVTRSPRGEMYRHAEGEFIYVVSGTLHVELDGEEHRLDPGDSAYVAGGIPHRWWMLDGPARLVVVKETPG</sequence>
<dbReference type="SUPFAM" id="SSF51182">
    <property type="entry name" value="RmlC-like cupins"/>
    <property type="match status" value="1"/>
</dbReference>
<dbReference type="InterPro" id="IPR014710">
    <property type="entry name" value="RmlC-like_jellyroll"/>
</dbReference>
<dbReference type="PROSITE" id="PS50943">
    <property type="entry name" value="HTH_CROC1"/>
    <property type="match status" value="1"/>
</dbReference>
<dbReference type="CDD" id="cd02209">
    <property type="entry name" value="cupin_XRE_C"/>
    <property type="match status" value="1"/>
</dbReference>